<dbReference type="Gene3D" id="3.20.20.80">
    <property type="entry name" value="Glycosidases"/>
    <property type="match status" value="1"/>
</dbReference>
<dbReference type="InterPro" id="IPR050386">
    <property type="entry name" value="Glycosyl_hydrolase_5"/>
</dbReference>
<evidence type="ECO:0000259" key="6">
    <source>
        <dbReference type="Pfam" id="PF00150"/>
    </source>
</evidence>
<dbReference type="GO" id="GO:0009986">
    <property type="term" value="C:cell surface"/>
    <property type="evidence" value="ECO:0007669"/>
    <property type="project" value="TreeGrafter"/>
</dbReference>
<name>A0AAF0E8W6_9BASI</name>
<protein>
    <recommendedName>
        <fullName evidence="6">Glycoside hydrolase family 5 domain-containing protein</fullName>
    </recommendedName>
</protein>
<dbReference type="SUPFAM" id="SSF51445">
    <property type="entry name" value="(Trans)glycosidases"/>
    <property type="match status" value="1"/>
</dbReference>
<feature type="domain" description="Glycoside hydrolase family 5" evidence="6">
    <location>
        <begin position="126"/>
        <end position="404"/>
    </location>
</feature>
<keyword evidence="8" id="KW-1185">Reference proteome</keyword>
<keyword evidence="3 4" id="KW-0326">Glycosidase</keyword>
<evidence type="ECO:0000313" key="7">
    <source>
        <dbReference type="EMBL" id="WFD21135.1"/>
    </source>
</evidence>
<feature type="signal peptide" evidence="5">
    <location>
        <begin position="1"/>
        <end position="21"/>
    </location>
</feature>
<organism evidence="7 8">
    <name type="scientific">Malassezia caprae</name>
    <dbReference type="NCBI Taxonomy" id="1381934"/>
    <lineage>
        <taxon>Eukaryota</taxon>
        <taxon>Fungi</taxon>
        <taxon>Dikarya</taxon>
        <taxon>Basidiomycota</taxon>
        <taxon>Ustilaginomycotina</taxon>
        <taxon>Malasseziomycetes</taxon>
        <taxon>Malasseziales</taxon>
        <taxon>Malasseziaceae</taxon>
        <taxon>Malassezia</taxon>
    </lineage>
</organism>
<evidence type="ECO:0000256" key="4">
    <source>
        <dbReference type="RuleBase" id="RU361153"/>
    </source>
</evidence>
<dbReference type="GO" id="GO:0005576">
    <property type="term" value="C:extracellular region"/>
    <property type="evidence" value="ECO:0007669"/>
    <property type="project" value="TreeGrafter"/>
</dbReference>
<evidence type="ECO:0000256" key="5">
    <source>
        <dbReference type="SAM" id="SignalP"/>
    </source>
</evidence>
<dbReference type="InterPro" id="IPR017853">
    <property type="entry name" value="GH"/>
</dbReference>
<sequence length="543" mass="60632">MVSSIHKVAGLLSLALGLVSAVPTSHEEPWTSPLSVRSNTVGNNCTVLSDYSAPWPVFFPPFDSDKADLMRYRFQSGVNLGSWFVTEKWMSPSLYNCAHDGEKGDLAILRGYGNSSQGIRSARARLQQHWDKWITADDFAKMHNEYQINAVRIPIGYWNLPGAQFTKGTPFEPWADVYKNCWKYVRRAIKMAADNNIGVLLDLHGAYGSQNGDANSGFNGFNVEFFQSQNEKRTKEALVWIANDLKDVTNFIGLELLNEPKDEGGLGWWYKTTAKAIHDIGGNAANLPIYFGNPAGPSNIAELVSTHSFTALDIHEYYTFTHRNTPEPDILKNILGHNSKRFASLRESTKNRLVIGEWSCGLDTGSLSGTKANHAAQRAEFCQGQVQSYRNSSSAMFFWSYKYENCEKWGGWCFVKMWGHYIKNYGGYGVSSVDSSKLPSIPHSPASGQSHSNFQGYKEGMKIALKLASQQPAVPLGFKYDYMQLTWNRHSGQNSGMDYNEYQEGFNNGLVNVHCMVESLLGHTSSECNGSHDKNKVVYNGLS</sequence>
<evidence type="ECO:0000256" key="2">
    <source>
        <dbReference type="ARBA" id="ARBA00022801"/>
    </source>
</evidence>
<dbReference type="PANTHER" id="PTHR31297">
    <property type="entry name" value="GLUCAN ENDO-1,6-BETA-GLUCOSIDASE B"/>
    <property type="match status" value="1"/>
</dbReference>
<dbReference type="InterPro" id="IPR001547">
    <property type="entry name" value="Glyco_hydro_5"/>
</dbReference>
<dbReference type="EMBL" id="CP119915">
    <property type="protein sequence ID" value="WFD21135.1"/>
    <property type="molecule type" value="Genomic_DNA"/>
</dbReference>
<dbReference type="Proteomes" id="UP001220961">
    <property type="component" value="Chromosome 8"/>
</dbReference>
<dbReference type="Pfam" id="PF00150">
    <property type="entry name" value="Cellulase"/>
    <property type="match status" value="1"/>
</dbReference>
<proteinExistence type="inferred from homology"/>
<dbReference type="GO" id="GO:0046557">
    <property type="term" value="F:glucan endo-1,6-beta-glucosidase activity"/>
    <property type="evidence" value="ECO:0007669"/>
    <property type="project" value="TreeGrafter"/>
</dbReference>
<dbReference type="PANTHER" id="PTHR31297:SF43">
    <property type="entry name" value="GLUCAN 1,3-BETA-GLUCOSIDASE 3"/>
    <property type="match status" value="1"/>
</dbReference>
<dbReference type="GO" id="GO:0009251">
    <property type="term" value="P:glucan catabolic process"/>
    <property type="evidence" value="ECO:0007669"/>
    <property type="project" value="TreeGrafter"/>
</dbReference>
<feature type="chain" id="PRO_5042049718" description="Glycoside hydrolase family 5 domain-containing protein" evidence="5">
    <location>
        <begin position="22"/>
        <end position="543"/>
    </location>
</feature>
<evidence type="ECO:0000256" key="1">
    <source>
        <dbReference type="ARBA" id="ARBA00005641"/>
    </source>
</evidence>
<accession>A0AAF0E8W6</accession>
<gene>
    <name evidence="7" type="ORF">MCAP1_003392</name>
</gene>
<evidence type="ECO:0000256" key="3">
    <source>
        <dbReference type="ARBA" id="ARBA00023295"/>
    </source>
</evidence>
<keyword evidence="5" id="KW-0732">Signal</keyword>
<comment type="similarity">
    <text evidence="1 4">Belongs to the glycosyl hydrolase 5 (cellulase A) family.</text>
</comment>
<keyword evidence="2 4" id="KW-0378">Hydrolase</keyword>
<evidence type="ECO:0000313" key="8">
    <source>
        <dbReference type="Proteomes" id="UP001220961"/>
    </source>
</evidence>
<dbReference type="AlphaFoldDB" id="A0AAF0E8W6"/>
<reference evidence="7" key="1">
    <citation type="submission" date="2023-03" db="EMBL/GenBank/DDBJ databases">
        <title>Mating type loci evolution in Malassezia.</title>
        <authorList>
            <person name="Coelho M.A."/>
        </authorList>
    </citation>
    <scope>NUCLEOTIDE SEQUENCE</scope>
    <source>
        <strain evidence="7">CBS 10434</strain>
    </source>
</reference>